<organism evidence="1 2">
    <name type="scientific">Prochlorococcus marinus (strain MIT 9303)</name>
    <dbReference type="NCBI Taxonomy" id="59922"/>
    <lineage>
        <taxon>Bacteria</taxon>
        <taxon>Bacillati</taxon>
        <taxon>Cyanobacteriota</taxon>
        <taxon>Cyanophyceae</taxon>
        <taxon>Synechococcales</taxon>
        <taxon>Prochlorococcaceae</taxon>
        <taxon>Prochlorococcus</taxon>
    </lineage>
</organism>
<dbReference type="Proteomes" id="UP000002274">
    <property type="component" value="Chromosome"/>
</dbReference>
<dbReference type="HOGENOM" id="CLU_3238126_0_0_3"/>
<dbReference type="STRING" id="59922.P9303_02251"/>
<proteinExistence type="predicted"/>
<evidence type="ECO:0000313" key="1">
    <source>
        <dbReference type="EMBL" id="ABM76980.1"/>
    </source>
</evidence>
<gene>
    <name evidence="1" type="ordered locus">P9303_02251</name>
</gene>
<accession>A2C670</accession>
<protein>
    <submittedName>
        <fullName evidence="1">Uncharacterized protein</fullName>
    </submittedName>
</protein>
<evidence type="ECO:0000313" key="2">
    <source>
        <dbReference type="Proteomes" id="UP000002274"/>
    </source>
</evidence>
<sequence length="43" mass="4918">MGRGFAAWLSQVRIEKRLRRGYEMGYVFGLREGLSPVAQATRC</sequence>
<dbReference type="KEGG" id="pmf:P9303_02251"/>
<name>A2C670_PROM3</name>
<dbReference type="AlphaFoldDB" id="A2C670"/>
<dbReference type="EMBL" id="CP000554">
    <property type="protein sequence ID" value="ABM76980.1"/>
    <property type="molecule type" value="Genomic_DNA"/>
</dbReference>
<reference evidence="1 2" key="1">
    <citation type="journal article" date="2007" name="PLoS Genet.">
        <title>Patterns and implications of gene gain and loss in the evolution of Prochlorococcus.</title>
        <authorList>
            <person name="Kettler G.C."/>
            <person name="Martiny A.C."/>
            <person name="Huang K."/>
            <person name="Zucker J."/>
            <person name="Coleman M.L."/>
            <person name="Rodrigue S."/>
            <person name="Chen F."/>
            <person name="Lapidus A."/>
            <person name="Ferriera S."/>
            <person name="Johnson J."/>
            <person name="Steglich C."/>
            <person name="Church G.M."/>
            <person name="Richardson P."/>
            <person name="Chisholm S.W."/>
        </authorList>
    </citation>
    <scope>NUCLEOTIDE SEQUENCE [LARGE SCALE GENOMIC DNA]</scope>
    <source>
        <strain evidence="1 2">MIT 9303</strain>
    </source>
</reference>